<dbReference type="Proteomes" id="UP001292094">
    <property type="component" value="Unassembled WGS sequence"/>
</dbReference>
<dbReference type="AlphaFoldDB" id="A0AAE1PAH7"/>
<reference evidence="1" key="1">
    <citation type="submission" date="2023-11" db="EMBL/GenBank/DDBJ databases">
        <title>Genome assemblies of two species of porcelain crab, Petrolisthes cinctipes and Petrolisthes manimaculis (Anomura: Porcellanidae).</title>
        <authorList>
            <person name="Angst P."/>
        </authorList>
    </citation>
    <scope>NUCLEOTIDE SEQUENCE</scope>
    <source>
        <strain evidence="1">PB745_02</strain>
        <tissue evidence="1">Gill</tissue>
    </source>
</reference>
<evidence type="ECO:0000313" key="2">
    <source>
        <dbReference type="Proteomes" id="UP001292094"/>
    </source>
</evidence>
<evidence type="ECO:0000313" key="1">
    <source>
        <dbReference type="EMBL" id="KAK4304929.1"/>
    </source>
</evidence>
<keyword evidence="2" id="KW-1185">Reference proteome</keyword>
<comment type="caution">
    <text evidence="1">The sequence shown here is derived from an EMBL/GenBank/DDBJ whole genome shotgun (WGS) entry which is preliminary data.</text>
</comment>
<proteinExistence type="predicted"/>
<protein>
    <submittedName>
        <fullName evidence="1">Uncharacterized protein</fullName>
    </submittedName>
</protein>
<gene>
    <name evidence="1" type="ORF">Pmani_023146</name>
</gene>
<sequence>MSFRTSLVILHLPCTRKGDMLWLKMKKVREENSVMLERSEQSKEPPPVMMVVKVTRTVKRNFTIKGMNNSNEYQKYPCAQIPMTTKSI</sequence>
<name>A0AAE1PAH7_9EUCA</name>
<dbReference type="EMBL" id="JAWZYT010002359">
    <property type="protein sequence ID" value="KAK4304929.1"/>
    <property type="molecule type" value="Genomic_DNA"/>
</dbReference>
<accession>A0AAE1PAH7</accession>
<organism evidence="1 2">
    <name type="scientific">Petrolisthes manimaculis</name>
    <dbReference type="NCBI Taxonomy" id="1843537"/>
    <lineage>
        <taxon>Eukaryota</taxon>
        <taxon>Metazoa</taxon>
        <taxon>Ecdysozoa</taxon>
        <taxon>Arthropoda</taxon>
        <taxon>Crustacea</taxon>
        <taxon>Multicrustacea</taxon>
        <taxon>Malacostraca</taxon>
        <taxon>Eumalacostraca</taxon>
        <taxon>Eucarida</taxon>
        <taxon>Decapoda</taxon>
        <taxon>Pleocyemata</taxon>
        <taxon>Anomura</taxon>
        <taxon>Galatheoidea</taxon>
        <taxon>Porcellanidae</taxon>
        <taxon>Petrolisthes</taxon>
    </lineage>
</organism>